<evidence type="ECO:0000256" key="1">
    <source>
        <dbReference type="SAM" id="Coils"/>
    </source>
</evidence>
<keyword evidence="2" id="KW-1133">Transmembrane helix</keyword>
<gene>
    <name evidence="3" type="ORF">C2845_PM08G13900</name>
</gene>
<feature type="transmembrane region" description="Helical" evidence="2">
    <location>
        <begin position="69"/>
        <end position="87"/>
    </location>
</feature>
<organism evidence="3 4">
    <name type="scientific">Panicum miliaceum</name>
    <name type="common">Proso millet</name>
    <name type="synonym">Broomcorn millet</name>
    <dbReference type="NCBI Taxonomy" id="4540"/>
    <lineage>
        <taxon>Eukaryota</taxon>
        <taxon>Viridiplantae</taxon>
        <taxon>Streptophyta</taxon>
        <taxon>Embryophyta</taxon>
        <taxon>Tracheophyta</taxon>
        <taxon>Spermatophyta</taxon>
        <taxon>Magnoliopsida</taxon>
        <taxon>Liliopsida</taxon>
        <taxon>Poales</taxon>
        <taxon>Poaceae</taxon>
        <taxon>PACMAD clade</taxon>
        <taxon>Panicoideae</taxon>
        <taxon>Panicodae</taxon>
        <taxon>Paniceae</taxon>
        <taxon>Panicinae</taxon>
        <taxon>Panicum</taxon>
        <taxon>Panicum sect. Panicum</taxon>
    </lineage>
</organism>
<evidence type="ECO:0000256" key="2">
    <source>
        <dbReference type="SAM" id="Phobius"/>
    </source>
</evidence>
<keyword evidence="2" id="KW-0812">Transmembrane</keyword>
<dbReference type="EMBL" id="PQIB02000010">
    <property type="protein sequence ID" value="RLM91310.1"/>
    <property type="molecule type" value="Genomic_DNA"/>
</dbReference>
<dbReference type="Proteomes" id="UP000275267">
    <property type="component" value="Unassembled WGS sequence"/>
</dbReference>
<feature type="coiled-coil region" evidence="1">
    <location>
        <begin position="12"/>
        <end position="40"/>
    </location>
</feature>
<keyword evidence="4" id="KW-1185">Reference proteome</keyword>
<sequence length="90" mass="10388">MRWVDPECSGVLVKLTKREVQAEEDAKKWEEEKLAKAKQDAAKQLKKVQPQLHKATDELKSSEIYRHNVKLMLVMLAKFVIVLGLMLSQI</sequence>
<comment type="caution">
    <text evidence="3">The sequence shown here is derived from an EMBL/GenBank/DDBJ whole genome shotgun (WGS) entry which is preliminary data.</text>
</comment>
<protein>
    <submittedName>
        <fullName evidence="3">Uncharacterized protein</fullName>
    </submittedName>
</protein>
<proteinExistence type="predicted"/>
<evidence type="ECO:0000313" key="3">
    <source>
        <dbReference type="EMBL" id="RLM91310.1"/>
    </source>
</evidence>
<accession>A0A3L6QWI8</accession>
<keyword evidence="1" id="KW-0175">Coiled coil</keyword>
<name>A0A3L6QWI8_PANMI</name>
<keyword evidence="2" id="KW-0472">Membrane</keyword>
<dbReference type="AlphaFoldDB" id="A0A3L6QWI8"/>
<evidence type="ECO:0000313" key="4">
    <source>
        <dbReference type="Proteomes" id="UP000275267"/>
    </source>
</evidence>
<reference evidence="4" key="1">
    <citation type="journal article" date="2019" name="Nat. Commun.">
        <title>The genome of broomcorn millet.</title>
        <authorList>
            <person name="Zou C."/>
            <person name="Miki D."/>
            <person name="Li D."/>
            <person name="Tang Q."/>
            <person name="Xiao L."/>
            <person name="Rajput S."/>
            <person name="Deng P."/>
            <person name="Jia W."/>
            <person name="Huang R."/>
            <person name="Zhang M."/>
            <person name="Sun Y."/>
            <person name="Hu J."/>
            <person name="Fu X."/>
            <person name="Schnable P.S."/>
            <person name="Li F."/>
            <person name="Zhang H."/>
            <person name="Feng B."/>
            <person name="Zhu X."/>
            <person name="Liu R."/>
            <person name="Schnable J.C."/>
            <person name="Zhu J.-K."/>
            <person name="Zhang H."/>
        </authorList>
    </citation>
    <scope>NUCLEOTIDE SEQUENCE [LARGE SCALE GENOMIC DNA]</scope>
</reference>